<evidence type="ECO:0000313" key="8">
    <source>
        <dbReference type="EMBL" id="SES14517.1"/>
    </source>
</evidence>
<dbReference type="CDD" id="cd09990">
    <property type="entry name" value="Agmatinase-like"/>
    <property type="match status" value="1"/>
</dbReference>
<evidence type="ECO:0000256" key="7">
    <source>
        <dbReference type="RuleBase" id="RU003684"/>
    </source>
</evidence>
<dbReference type="RefSeq" id="WP_425441274.1">
    <property type="nucleotide sequence ID" value="NZ_FOGT01000009.1"/>
</dbReference>
<dbReference type="PROSITE" id="PS01053">
    <property type="entry name" value="ARGINASE_1"/>
    <property type="match status" value="1"/>
</dbReference>
<dbReference type="Pfam" id="PF00491">
    <property type="entry name" value="Arginase"/>
    <property type="match status" value="1"/>
</dbReference>
<dbReference type="PIRSF" id="PIRSF036979">
    <property type="entry name" value="Arginase"/>
    <property type="match status" value="1"/>
</dbReference>
<dbReference type="PANTHER" id="PTHR11358:SF35">
    <property type="entry name" value="FORMIMIDOYLGLUTAMASE"/>
    <property type="match status" value="1"/>
</dbReference>
<evidence type="ECO:0000313" key="9">
    <source>
        <dbReference type="Proteomes" id="UP000198571"/>
    </source>
</evidence>
<keyword evidence="2 7" id="KW-0378">Hydrolase</keyword>
<dbReference type="GO" id="GO:0046872">
    <property type="term" value="F:metal ion binding"/>
    <property type="evidence" value="ECO:0007669"/>
    <property type="project" value="UniProtKB-KW"/>
</dbReference>
<dbReference type="InterPro" id="IPR005923">
    <property type="entry name" value="HutG"/>
</dbReference>
<reference evidence="9" key="1">
    <citation type="submission" date="2016-10" db="EMBL/GenBank/DDBJ databases">
        <authorList>
            <person name="Varghese N."/>
            <person name="Submissions S."/>
        </authorList>
    </citation>
    <scope>NUCLEOTIDE SEQUENCE [LARGE SCALE GENOMIC DNA]</scope>
    <source>
        <strain evidence="9">S9</strain>
    </source>
</reference>
<dbReference type="InterPro" id="IPR020855">
    <property type="entry name" value="Ureohydrolase_Mn_BS"/>
</dbReference>
<name>A0A1H9UZN6_9BACI</name>
<sequence>MTDYPFLKKAGTPFKDTEITKVAEIIKEADRDNGEITGAGLIGAPLSKSSISHSGASFAPGTIRKALGGFSTYAIEDDTDLSRMTISDLGDVVMHVTDIKESQRRVFEAFDHVYKSNPQWLPIVLGGDNSVSFPSIQAFAKHKGSVGVIQFDAHHDVRNLEDGGPTNGTPFRSLLETETIEGQNLVQVGIRNFSNSKAYRAYAEEKGVAIYTMKDVRDKPVTGLLAEAVERMRERVDAIYVSVDMDVVDQAQAPGCPAIGPGGMDAVDLFDAVSFLGAEPKVKGIEVVEIDPTVDFRDMTSRLAAHVILYFLKAKMKENK</sequence>
<dbReference type="GO" id="GO:0050415">
    <property type="term" value="F:formimidoylglutamase activity"/>
    <property type="evidence" value="ECO:0007669"/>
    <property type="project" value="UniProtKB-UniRule"/>
</dbReference>
<organism evidence="8 9">
    <name type="scientific">Salipaludibacillus aurantiacus</name>
    <dbReference type="NCBI Taxonomy" id="1601833"/>
    <lineage>
        <taxon>Bacteria</taxon>
        <taxon>Bacillati</taxon>
        <taxon>Bacillota</taxon>
        <taxon>Bacilli</taxon>
        <taxon>Bacillales</taxon>
        <taxon>Bacillaceae</taxon>
    </lineage>
</organism>
<dbReference type="AlphaFoldDB" id="A0A1H9UZN6"/>
<dbReference type="EC" id="3.5.3.8" evidence="5"/>
<dbReference type="Gene3D" id="3.40.800.10">
    <property type="entry name" value="Ureohydrolase domain"/>
    <property type="match status" value="1"/>
</dbReference>
<evidence type="ECO:0000256" key="4">
    <source>
        <dbReference type="ARBA" id="ARBA00023211"/>
    </source>
</evidence>
<keyword evidence="3" id="KW-0369">Histidine metabolism</keyword>
<dbReference type="InterPro" id="IPR023696">
    <property type="entry name" value="Ureohydrolase_dom_sf"/>
</dbReference>
<evidence type="ECO:0000256" key="1">
    <source>
        <dbReference type="ARBA" id="ARBA00022723"/>
    </source>
</evidence>
<dbReference type="PROSITE" id="PS51409">
    <property type="entry name" value="ARGINASE_2"/>
    <property type="match status" value="1"/>
</dbReference>
<evidence type="ECO:0000256" key="2">
    <source>
        <dbReference type="ARBA" id="ARBA00022801"/>
    </source>
</evidence>
<dbReference type="InterPro" id="IPR006035">
    <property type="entry name" value="Ureohydrolase"/>
</dbReference>
<dbReference type="PANTHER" id="PTHR11358">
    <property type="entry name" value="ARGINASE/AGMATINASE"/>
    <property type="match status" value="1"/>
</dbReference>
<protein>
    <recommendedName>
        <fullName evidence="5">Formimidoylglutamase</fullName>
        <ecNumber evidence="5">3.5.3.8</ecNumber>
    </recommendedName>
</protein>
<evidence type="ECO:0000256" key="3">
    <source>
        <dbReference type="ARBA" id="ARBA00022808"/>
    </source>
</evidence>
<dbReference type="Proteomes" id="UP000198571">
    <property type="component" value="Unassembled WGS sequence"/>
</dbReference>
<proteinExistence type="inferred from homology"/>
<dbReference type="SUPFAM" id="SSF52768">
    <property type="entry name" value="Arginase/deacetylase"/>
    <property type="match status" value="1"/>
</dbReference>
<gene>
    <name evidence="8" type="ORF">SAMN05518684_1094</name>
</gene>
<evidence type="ECO:0000256" key="5">
    <source>
        <dbReference type="NCBIfam" id="TIGR01227"/>
    </source>
</evidence>
<dbReference type="EMBL" id="FOGT01000009">
    <property type="protein sequence ID" value="SES14517.1"/>
    <property type="molecule type" value="Genomic_DNA"/>
</dbReference>
<keyword evidence="4" id="KW-0464">Manganese</keyword>
<dbReference type="GO" id="GO:0019556">
    <property type="term" value="P:L-histidine catabolic process to glutamate and formamide"/>
    <property type="evidence" value="ECO:0007669"/>
    <property type="project" value="UniProtKB-UniRule"/>
</dbReference>
<accession>A0A1H9UZN6</accession>
<dbReference type="GO" id="GO:0008783">
    <property type="term" value="F:agmatinase activity"/>
    <property type="evidence" value="ECO:0007669"/>
    <property type="project" value="TreeGrafter"/>
</dbReference>
<dbReference type="NCBIfam" id="TIGR01227">
    <property type="entry name" value="hutG"/>
    <property type="match status" value="1"/>
</dbReference>
<dbReference type="GO" id="GO:0033389">
    <property type="term" value="P:putrescine biosynthetic process from arginine, via agmatine"/>
    <property type="evidence" value="ECO:0007669"/>
    <property type="project" value="TreeGrafter"/>
</dbReference>
<comment type="similarity">
    <text evidence="6 7">Belongs to the arginase family.</text>
</comment>
<evidence type="ECO:0000256" key="6">
    <source>
        <dbReference type="PROSITE-ProRule" id="PRU00742"/>
    </source>
</evidence>
<keyword evidence="1" id="KW-0479">Metal-binding</keyword>
<keyword evidence="9" id="KW-1185">Reference proteome</keyword>
<dbReference type="STRING" id="1601833.SAMN05518684_1094"/>